<accession>A0A224XV78</accession>
<dbReference type="AlphaFoldDB" id="A0A224XV78"/>
<dbReference type="PANTHER" id="PTHR31649">
    <property type="entry name" value="AGAP009604-PA"/>
    <property type="match status" value="1"/>
</dbReference>
<sequence>MEGWYRKCGCGCSTPGIPCRGFSPVKPGDYGGHRGLTTPQSCTPPLRNISAGDHGGHRGLITPQPFFAPSQPHIVPSQPHIAPSQRNNSGYGWIPPSHCMGTFRWQTCFGGSVPADAVHAGSDLNGAPIYVGRSFHCGGLLPAKVIPAHGCAYVSYAGTELSKQDYEVLCSNHVAWKFCEGGAVPPESIIIGNTSDVEHLFMGRTMVEGTLTPGKVHPSHGCLYVPFDGRELSFPTYEVLVLS</sequence>
<organism evidence="1">
    <name type="scientific">Panstrongylus lignarius</name>
    <dbReference type="NCBI Taxonomy" id="156445"/>
    <lineage>
        <taxon>Eukaryota</taxon>
        <taxon>Metazoa</taxon>
        <taxon>Ecdysozoa</taxon>
        <taxon>Arthropoda</taxon>
        <taxon>Hexapoda</taxon>
        <taxon>Insecta</taxon>
        <taxon>Pterygota</taxon>
        <taxon>Neoptera</taxon>
        <taxon>Paraneoptera</taxon>
        <taxon>Hemiptera</taxon>
        <taxon>Heteroptera</taxon>
        <taxon>Panheteroptera</taxon>
        <taxon>Cimicomorpha</taxon>
        <taxon>Reduviidae</taxon>
        <taxon>Triatominae</taxon>
        <taxon>Panstrongylus</taxon>
    </lineage>
</organism>
<dbReference type="Pfam" id="PF11901">
    <property type="entry name" value="DM9"/>
    <property type="match status" value="1"/>
</dbReference>
<name>A0A224XV78_9HEMI</name>
<dbReference type="InterPro" id="IPR006616">
    <property type="entry name" value="DM9_repeat"/>
</dbReference>
<protein>
    <submittedName>
        <fullName evidence="1">Putative two dm9 repeat protein</fullName>
    </submittedName>
</protein>
<dbReference type="SMART" id="SM00696">
    <property type="entry name" value="DM9"/>
    <property type="match status" value="2"/>
</dbReference>
<proteinExistence type="predicted"/>
<reference evidence="1" key="1">
    <citation type="journal article" date="2018" name="PLoS Negl. Trop. Dis.">
        <title>An insight into the salivary gland and fat body transcriptome of Panstrongylus lignarius (Hemiptera: Heteroptera), the main vector of Chagas disease in Peru.</title>
        <authorList>
            <person name="Nevoa J.C."/>
            <person name="Mendes M.T."/>
            <person name="da Silva M.V."/>
            <person name="Soares S.C."/>
            <person name="Oliveira C.J.F."/>
            <person name="Ribeiro J.M.C."/>
        </authorList>
    </citation>
    <scope>NUCLEOTIDE SEQUENCE</scope>
</reference>
<dbReference type="EMBL" id="GFTR01004024">
    <property type="protein sequence ID" value="JAW12402.1"/>
    <property type="molecule type" value="Transcribed_RNA"/>
</dbReference>
<dbReference type="PANTHER" id="PTHR31649:SF1">
    <property type="entry name" value="FARNESOIC ACID O-METHYL TRANSFERASE DOMAIN-CONTAINING PROTEIN"/>
    <property type="match status" value="1"/>
</dbReference>
<evidence type="ECO:0000313" key="1">
    <source>
        <dbReference type="EMBL" id="JAW12402.1"/>
    </source>
</evidence>